<dbReference type="Pfam" id="PF04400">
    <property type="entry name" value="NqrM"/>
    <property type="match status" value="1"/>
</dbReference>
<keyword evidence="13 19" id="KW-0472">Membrane</keyword>
<evidence type="ECO:0000256" key="17">
    <source>
        <dbReference type="ARBA" id="ARBA00048540"/>
    </source>
</evidence>
<feature type="chain" id="PRO_5039920552" description="FAD:protein FMN transferase" evidence="20">
    <location>
        <begin position="21"/>
        <end position="438"/>
    </location>
</feature>
<keyword evidence="8" id="KW-0808">Transferase</keyword>
<evidence type="ECO:0000313" key="21">
    <source>
        <dbReference type="EMBL" id="QDT03596.1"/>
    </source>
</evidence>
<evidence type="ECO:0000256" key="3">
    <source>
        <dbReference type="ARBA" id="ARBA00011955"/>
    </source>
</evidence>
<keyword evidence="19" id="KW-0812">Transmembrane</keyword>
<reference evidence="21 22" key="1">
    <citation type="submission" date="2019-02" db="EMBL/GenBank/DDBJ databases">
        <title>Deep-cultivation of Planctomycetes and their phenomic and genomic characterization uncovers novel biology.</title>
        <authorList>
            <person name="Wiegand S."/>
            <person name="Jogler M."/>
            <person name="Boedeker C."/>
            <person name="Pinto D."/>
            <person name="Vollmers J."/>
            <person name="Rivas-Marin E."/>
            <person name="Kohn T."/>
            <person name="Peeters S.H."/>
            <person name="Heuer A."/>
            <person name="Rast P."/>
            <person name="Oberbeckmann S."/>
            <person name="Bunk B."/>
            <person name="Jeske O."/>
            <person name="Meyerdierks A."/>
            <person name="Storesund J.E."/>
            <person name="Kallscheuer N."/>
            <person name="Luecker S."/>
            <person name="Lage O.M."/>
            <person name="Pohl T."/>
            <person name="Merkel B.J."/>
            <person name="Hornburger P."/>
            <person name="Mueller R.-W."/>
            <person name="Bruemmer F."/>
            <person name="Labrenz M."/>
            <person name="Spormann A.M."/>
            <person name="Op den Camp H."/>
            <person name="Overmann J."/>
            <person name="Amann R."/>
            <person name="Jetten M.S.M."/>
            <person name="Mascher T."/>
            <person name="Medema M.H."/>
            <person name="Devos D.P."/>
            <person name="Kaster A.-K."/>
            <person name="Ovreas L."/>
            <person name="Rohde M."/>
            <person name="Galperin M.Y."/>
            <person name="Jogler C."/>
        </authorList>
    </citation>
    <scope>NUCLEOTIDE SEQUENCE [LARGE SCALE GENOMIC DNA]</scope>
    <source>
        <strain evidence="21 22">K22_7</strain>
    </source>
</reference>
<evidence type="ECO:0000256" key="2">
    <source>
        <dbReference type="ARBA" id="ARBA00008282"/>
    </source>
</evidence>
<dbReference type="InterPro" id="IPR024932">
    <property type="entry name" value="ApbE"/>
</dbReference>
<evidence type="ECO:0000256" key="19">
    <source>
        <dbReference type="SAM" id="Phobius"/>
    </source>
</evidence>
<keyword evidence="6" id="KW-0997">Cell inner membrane</keyword>
<keyword evidence="7" id="KW-0285">Flavoprotein</keyword>
<dbReference type="InterPro" id="IPR003374">
    <property type="entry name" value="ApbE-like_sf"/>
</dbReference>
<evidence type="ECO:0000256" key="12">
    <source>
        <dbReference type="ARBA" id="ARBA00022842"/>
    </source>
</evidence>
<evidence type="ECO:0000256" key="4">
    <source>
        <dbReference type="ARBA" id="ARBA00016337"/>
    </source>
</evidence>
<dbReference type="GO" id="GO:0046872">
    <property type="term" value="F:metal ion binding"/>
    <property type="evidence" value="ECO:0007669"/>
    <property type="project" value="UniProtKB-KW"/>
</dbReference>
<comment type="cofactor">
    <cofactor evidence="1">
        <name>Mg(2+)</name>
        <dbReference type="ChEBI" id="CHEBI:18420"/>
    </cofactor>
</comment>
<evidence type="ECO:0000256" key="5">
    <source>
        <dbReference type="ARBA" id="ARBA00022475"/>
    </source>
</evidence>
<keyword evidence="19" id="KW-1133">Transmembrane helix</keyword>
<dbReference type="Pfam" id="PF02424">
    <property type="entry name" value="ApbE"/>
    <property type="match status" value="1"/>
</dbReference>
<organism evidence="21 22">
    <name type="scientific">Rubripirellula lacrimiformis</name>
    <dbReference type="NCBI Taxonomy" id="1930273"/>
    <lineage>
        <taxon>Bacteria</taxon>
        <taxon>Pseudomonadati</taxon>
        <taxon>Planctomycetota</taxon>
        <taxon>Planctomycetia</taxon>
        <taxon>Pirellulales</taxon>
        <taxon>Pirellulaceae</taxon>
        <taxon>Rubripirellula</taxon>
    </lineage>
</organism>
<keyword evidence="5" id="KW-1003">Cell membrane</keyword>
<dbReference type="GO" id="GO:0005886">
    <property type="term" value="C:plasma membrane"/>
    <property type="evidence" value="ECO:0007669"/>
    <property type="project" value="UniProtKB-SubCell"/>
</dbReference>
<evidence type="ECO:0000256" key="11">
    <source>
        <dbReference type="ARBA" id="ARBA00022827"/>
    </source>
</evidence>
<comment type="subcellular location">
    <subcellularLocation>
        <location evidence="18">Cell inner membrane</location>
        <topology evidence="18">Lipid-anchor</topology>
        <orientation evidence="18">Periplasmic side</orientation>
    </subcellularLocation>
</comment>
<dbReference type="KEGG" id="rlc:K227x_19800"/>
<dbReference type="EMBL" id="CP036525">
    <property type="protein sequence ID" value="QDT03596.1"/>
    <property type="molecule type" value="Genomic_DNA"/>
</dbReference>
<keyword evidence="14" id="KW-0564">Palmitate</keyword>
<name>A0A517N8Y7_9BACT</name>
<keyword evidence="10 20" id="KW-0732">Signal</keyword>
<keyword evidence="9" id="KW-0479">Metal-binding</keyword>
<evidence type="ECO:0000256" key="13">
    <source>
        <dbReference type="ARBA" id="ARBA00023136"/>
    </source>
</evidence>
<proteinExistence type="inferred from homology"/>
<dbReference type="AlphaFoldDB" id="A0A517N8Y7"/>
<evidence type="ECO:0000313" key="22">
    <source>
        <dbReference type="Proteomes" id="UP000318538"/>
    </source>
</evidence>
<evidence type="ECO:0000256" key="18">
    <source>
        <dbReference type="ARBA" id="ARBA00060485"/>
    </source>
</evidence>
<dbReference type="PANTHER" id="PTHR30040">
    <property type="entry name" value="THIAMINE BIOSYNTHESIS LIPOPROTEIN APBE"/>
    <property type="match status" value="1"/>
</dbReference>
<evidence type="ECO:0000256" key="10">
    <source>
        <dbReference type="ARBA" id="ARBA00022729"/>
    </source>
</evidence>
<evidence type="ECO:0000256" key="15">
    <source>
        <dbReference type="ARBA" id="ARBA00023288"/>
    </source>
</evidence>
<evidence type="ECO:0000256" key="9">
    <source>
        <dbReference type="ARBA" id="ARBA00022723"/>
    </source>
</evidence>
<keyword evidence="12" id="KW-0460">Magnesium</keyword>
<dbReference type="EC" id="2.7.1.180" evidence="3"/>
<feature type="transmembrane region" description="Helical" evidence="19">
    <location>
        <begin position="364"/>
        <end position="387"/>
    </location>
</feature>
<sequence length="438" mass="46155" precursor="true">MPRFLALFFIAACLNQAASADQGETVSFGGSTMGTTYSVKIHVVADTPSLARMQDVQIGVDGVLRNVNDQMSTYLKSSEISRFNQSQTTEWFDVSPEFAGVVETAQRISEQTDGAFDVTVGPLVNAWNFGPDQRTGKVPDDAAIEALRQSTGYQNLAVRTDPPAIKKAIAALQIDLSAIAKGHGSDRVVEYLNTEGFPDVFVEIGGEVRTSGSKSGQWWKVGIQTPDAATDAWTVAHALSTGSGNDNAMATSGDYRNFFEADGIRYSHTIDPRTGRPIQHDLASVSVVAAKCVDADAWATALNVLGPVDGLEVAKRENISALLISRTADGFARAGSGAMAQYATDADPATSSTARPQSAAGSPWATMAISTIAFGTILFLMAIGVIFGRRAISGSCGGLANKTNPDGSTACGLCSNPADACKELRERMQSSESKQSTS</sequence>
<keyword evidence="15 21" id="KW-0449">Lipoprotein</keyword>
<dbReference type="Gene3D" id="3.10.520.10">
    <property type="entry name" value="ApbE-like domains"/>
    <property type="match status" value="1"/>
</dbReference>
<dbReference type="FunFam" id="3.10.520.10:FF:000001">
    <property type="entry name" value="FAD:protein FMN transferase"/>
    <property type="match status" value="1"/>
</dbReference>
<evidence type="ECO:0000256" key="20">
    <source>
        <dbReference type="SAM" id="SignalP"/>
    </source>
</evidence>
<evidence type="ECO:0000256" key="6">
    <source>
        <dbReference type="ARBA" id="ARBA00022519"/>
    </source>
</evidence>
<protein>
    <recommendedName>
        <fullName evidence="4">FAD:protein FMN transferase</fullName>
        <ecNumber evidence="3">2.7.1.180</ecNumber>
    </recommendedName>
    <alternativeName>
        <fullName evidence="16">Flavin transferase</fullName>
    </alternativeName>
</protein>
<comment type="catalytic activity">
    <reaction evidence="17">
        <text>L-threonyl-[protein] + FAD = FMN-L-threonyl-[protein] + AMP + H(+)</text>
        <dbReference type="Rhea" id="RHEA:36847"/>
        <dbReference type="Rhea" id="RHEA-COMP:11060"/>
        <dbReference type="Rhea" id="RHEA-COMP:11061"/>
        <dbReference type="ChEBI" id="CHEBI:15378"/>
        <dbReference type="ChEBI" id="CHEBI:30013"/>
        <dbReference type="ChEBI" id="CHEBI:57692"/>
        <dbReference type="ChEBI" id="CHEBI:74257"/>
        <dbReference type="ChEBI" id="CHEBI:456215"/>
        <dbReference type="EC" id="2.7.1.180"/>
    </reaction>
</comment>
<dbReference type="Proteomes" id="UP000318538">
    <property type="component" value="Chromosome"/>
</dbReference>
<dbReference type="SUPFAM" id="SSF143631">
    <property type="entry name" value="ApbE-like"/>
    <property type="match status" value="1"/>
</dbReference>
<comment type="similarity">
    <text evidence="2">Belongs to the ApbE family.</text>
</comment>
<dbReference type="InterPro" id="IPR007495">
    <property type="entry name" value="NqrM"/>
</dbReference>
<evidence type="ECO:0000256" key="8">
    <source>
        <dbReference type="ARBA" id="ARBA00022679"/>
    </source>
</evidence>
<evidence type="ECO:0000256" key="7">
    <source>
        <dbReference type="ARBA" id="ARBA00022630"/>
    </source>
</evidence>
<gene>
    <name evidence="21" type="primary">apbE_1</name>
    <name evidence="21" type="ORF">K227x_19800</name>
</gene>
<accession>A0A517N8Y7</accession>
<evidence type="ECO:0000256" key="16">
    <source>
        <dbReference type="ARBA" id="ARBA00031306"/>
    </source>
</evidence>
<dbReference type="GO" id="GO:0016740">
    <property type="term" value="F:transferase activity"/>
    <property type="evidence" value="ECO:0007669"/>
    <property type="project" value="UniProtKB-KW"/>
</dbReference>
<keyword evidence="22" id="KW-1185">Reference proteome</keyword>
<evidence type="ECO:0000256" key="14">
    <source>
        <dbReference type="ARBA" id="ARBA00023139"/>
    </source>
</evidence>
<evidence type="ECO:0000256" key="1">
    <source>
        <dbReference type="ARBA" id="ARBA00001946"/>
    </source>
</evidence>
<feature type="signal peptide" evidence="20">
    <location>
        <begin position="1"/>
        <end position="20"/>
    </location>
</feature>
<keyword evidence="11" id="KW-0274">FAD</keyword>
<dbReference type="PANTHER" id="PTHR30040:SF2">
    <property type="entry name" value="FAD:PROTEIN FMN TRANSFERASE"/>
    <property type="match status" value="1"/>
</dbReference>
<dbReference type="RefSeq" id="WP_246146690.1">
    <property type="nucleotide sequence ID" value="NZ_CP036525.1"/>
</dbReference>